<dbReference type="EMBL" id="JAPWDQ010000010">
    <property type="protein sequence ID" value="KAJ5477271.1"/>
    <property type="molecule type" value="Genomic_DNA"/>
</dbReference>
<reference evidence="3" key="1">
    <citation type="submission" date="2022-12" db="EMBL/GenBank/DDBJ databases">
        <authorList>
            <person name="Petersen C."/>
        </authorList>
    </citation>
    <scope>NUCLEOTIDE SEQUENCE</scope>
    <source>
        <strain evidence="3">IBT 30728</strain>
    </source>
</reference>
<dbReference type="InterPro" id="IPR029071">
    <property type="entry name" value="Ubiquitin-like_domsf"/>
</dbReference>
<dbReference type="Gene3D" id="3.10.20.90">
    <property type="entry name" value="Phosphatidylinositol 3-kinase Catalytic Subunit, Chain A, domain 1"/>
    <property type="match status" value="1"/>
</dbReference>
<feature type="region of interest" description="Disordered" evidence="1">
    <location>
        <begin position="1"/>
        <end position="218"/>
    </location>
</feature>
<keyword evidence="4" id="KW-1185">Reference proteome</keyword>
<proteinExistence type="predicted"/>
<comment type="caution">
    <text evidence="3">The sequence shown here is derived from an EMBL/GenBank/DDBJ whole genome shotgun (WGS) entry which is preliminary data.</text>
</comment>
<dbReference type="InterPro" id="IPR000626">
    <property type="entry name" value="Ubiquitin-like_dom"/>
</dbReference>
<gene>
    <name evidence="3" type="ORF">N7539_007415</name>
</gene>
<evidence type="ECO:0000313" key="3">
    <source>
        <dbReference type="EMBL" id="KAJ5477271.1"/>
    </source>
</evidence>
<feature type="compositionally biased region" description="Acidic residues" evidence="1">
    <location>
        <begin position="93"/>
        <end position="103"/>
    </location>
</feature>
<dbReference type="AlphaFoldDB" id="A0A9W9WVZ5"/>
<feature type="compositionally biased region" description="Basic and acidic residues" evidence="1">
    <location>
        <begin position="114"/>
        <end position="132"/>
    </location>
</feature>
<sequence>MRSFFNKPEWATKASDPSNTGFYRRSGQTFSDIVAANREARRKQKLAVHSSESASPSPSDEFREAKRPRGSDEHEDKSESKNKKPEVTVAVADEADAETEVEPELAHTAQESEPEAKTRERTPSFAHPDLDSHVGSFQTSDGISRPASPQRPIYIDDSADEQLTPPMSHHTTDIKTTSVDSPRAQGQKDHKSSDSSTLSTMTTTNTTPLPLPTPPPVDDPRVHILITSEIPNTNPLIIQRKMSQALKDARLAWCERQGFTNQEKSTVYLTWQGRRVFDVTTCRSLNIKQEKMSLLDIDDEFDDEEPPSELQIHMVAVTQNPTLLNRRGPSPDAGAGAGAGARGQDASPNTQNDAEDAPMKLLLRSPGLTDFKIKARPSTTVAKIVAAFREKQNISRDKSVDLIFDGDRLESDSCLGDHDVSDLDMLEVLIK</sequence>
<accession>A0A9W9WVZ5</accession>
<dbReference type="SUPFAM" id="SSF54236">
    <property type="entry name" value="Ubiquitin-like"/>
    <property type="match status" value="1"/>
</dbReference>
<evidence type="ECO:0000259" key="2">
    <source>
        <dbReference type="PROSITE" id="PS50053"/>
    </source>
</evidence>
<dbReference type="RefSeq" id="XP_056787815.1">
    <property type="nucleotide sequence ID" value="XM_056937016.1"/>
</dbReference>
<name>A0A9W9WVZ5_9EURO</name>
<evidence type="ECO:0000256" key="1">
    <source>
        <dbReference type="SAM" id="MobiDB-lite"/>
    </source>
</evidence>
<dbReference type="InterPro" id="IPR022617">
    <property type="entry name" value="Rad60/SUMO-like_dom"/>
</dbReference>
<dbReference type="SMART" id="SM00213">
    <property type="entry name" value="UBQ"/>
    <property type="match status" value="1"/>
</dbReference>
<dbReference type="PROSITE" id="PS50053">
    <property type="entry name" value="UBIQUITIN_2"/>
    <property type="match status" value="1"/>
</dbReference>
<organism evidence="3 4">
    <name type="scientific">Penicillium diatomitis</name>
    <dbReference type="NCBI Taxonomy" id="2819901"/>
    <lineage>
        <taxon>Eukaryota</taxon>
        <taxon>Fungi</taxon>
        <taxon>Dikarya</taxon>
        <taxon>Ascomycota</taxon>
        <taxon>Pezizomycotina</taxon>
        <taxon>Eurotiomycetes</taxon>
        <taxon>Eurotiomycetidae</taxon>
        <taxon>Eurotiales</taxon>
        <taxon>Aspergillaceae</taxon>
        <taxon>Penicillium</taxon>
    </lineage>
</organism>
<feature type="compositionally biased region" description="Low complexity" evidence="1">
    <location>
        <begin position="194"/>
        <end position="208"/>
    </location>
</feature>
<feature type="region of interest" description="Disordered" evidence="1">
    <location>
        <begin position="322"/>
        <end position="356"/>
    </location>
</feature>
<feature type="compositionally biased region" description="Basic and acidic residues" evidence="1">
    <location>
        <begin position="60"/>
        <end position="86"/>
    </location>
</feature>
<feature type="compositionally biased region" description="Polar residues" evidence="1">
    <location>
        <begin position="15"/>
        <end position="31"/>
    </location>
</feature>
<reference evidence="3" key="2">
    <citation type="journal article" date="2023" name="IMA Fungus">
        <title>Comparative genomic study of the Penicillium genus elucidates a diverse pangenome and 15 lateral gene transfer events.</title>
        <authorList>
            <person name="Petersen C."/>
            <person name="Sorensen T."/>
            <person name="Nielsen M.R."/>
            <person name="Sondergaard T.E."/>
            <person name="Sorensen J.L."/>
            <person name="Fitzpatrick D.A."/>
            <person name="Frisvad J.C."/>
            <person name="Nielsen K.L."/>
        </authorList>
    </citation>
    <scope>NUCLEOTIDE SEQUENCE</scope>
    <source>
        <strain evidence="3">IBT 30728</strain>
    </source>
</reference>
<dbReference type="Proteomes" id="UP001148312">
    <property type="component" value="Unassembled WGS sequence"/>
</dbReference>
<dbReference type="GeneID" id="81627265"/>
<feature type="domain" description="Ubiquitin-like" evidence="2">
    <location>
        <begin position="359"/>
        <end position="431"/>
    </location>
</feature>
<dbReference type="Pfam" id="PF11976">
    <property type="entry name" value="Rad60-SLD"/>
    <property type="match status" value="1"/>
</dbReference>
<dbReference type="CDD" id="cd17080">
    <property type="entry name" value="Ubl_SLD2_Esc2_like"/>
    <property type="match status" value="1"/>
</dbReference>
<protein>
    <recommendedName>
        <fullName evidence="2">Ubiquitin-like domain-containing protein</fullName>
    </recommendedName>
</protein>
<evidence type="ECO:0000313" key="4">
    <source>
        <dbReference type="Proteomes" id="UP001148312"/>
    </source>
</evidence>
<feature type="compositionally biased region" description="Low complexity" evidence="1">
    <location>
        <begin position="50"/>
        <end position="59"/>
    </location>
</feature>